<dbReference type="Proteomes" id="UP001596398">
    <property type="component" value="Unassembled WGS sequence"/>
</dbReference>
<dbReference type="RefSeq" id="WP_276234959.1">
    <property type="nucleotide sequence ID" value="NZ_CP119802.1"/>
</dbReference>
<gene>
    <name evidence="1" type="ORF">ACFQJ4_01415</name>
</gene>
<accession>A0ABD5ZL54</accession>
<evidence type="ECO:0000313" key="2">
    <source>
        <dbReference type="Proteomes" id="UP001596398"/>
    </source>
</evidence>
<dbReference type="Pfam" id="PF26422">
    <property type="entry name" value="Halo_JAB_MPN"/>
    <property type="match status" value="1"/>
</dbReference>
<dbReference type="InterPro" id="IPR058877">
    <property type="entry name" value="JAB/MPN_dom-containing"/>
</dbReference>
<protein>
    <recommendedName>
        <fullName evidence="3">Proteasome lid subunit RPN8/RPN11</fullName>
    </recommendedName>
</protein>
<proteinExistence type="predicted"/>
<reference evidence="1 2" key="1">
    <citation type="journal article" date="2019" name="Int. J. Syst. Evol. Microbiol.">
        <title>The Global Catalogue of Microorganisms (GCM) 10K type strain sequencing project: providing services to taxonomists for standard genome sequencing and annotation.</title>
        <authorList>
            <consortium name="The Broad Institute Genomics Platform"/>
            <consortium name="The Broad Institute Genome Sequencing Center for Infectious Disease"/>
            <person name="Wu L."/>
            <person name="Ma J."/>
        </authorList>
    </citation>
    <scope>NUCLEOTIDE SEQUENCE [LARGE SCALE GENOMIC DNA]</scope>
    <source>
        <strain evidence="1 2">DT85</strain>
    </source>
</reference>
<dbReference type="EMBL" id="JBHTAP010000001">
    <property type="protein sequence ID" value="MFC7233966.1"/>
    <property type="molecule type" value="Genomic_DNA"/>
</dbReference>
<comment type="caution">
    <text evidence="1">The sequence shown here is derived from an EMBL/GenBank/DDBJ whole genome shotgun (WGS) entry which is preliminary data.</text>
</comment>
<dbReference type="AlphaFoldDB" id="A0ABD5ZL54"/>
<dbReference type="GeneID" id="79265628"/>
<evidence type="ECO:0000313" key="1">
    <source>
        <dbReference type="EMBL" id="MFC7233966.1"/>
    </source>
</evidence>
<organism evidence="1 2">
    <name type="scientific">Halosegnis marinus</name>
    <dbReference type="NCBI Taxonomy" id="3034023"/>
    <lineage>
        <taxon>Archaea</taxon>
        <taxon>Methanobacteriati</taxon>
        <taxon>Methanobacteriota</taxon>
        <taxon>Stenosarchaea group</taxon>
        <taxon>Halobacteria</taxon>
        <taxon>Halobacteriales</taxon>
        <taxon>Natronomonadaceae</taxon>
        <taxon>Halosegnis</taxon>
    </lineage>
</organism>
<sequence>MVYATAGLVDALLDIAGDRDPSSVTVALTTRPAGELDGAVDLDPDRQVYTDFYLPDTGGSVRAVFGMDLGTPGSQGRFVSHPAGPAELTREDDLHEVVFVAVPPYERDSVRAFDRSGRRLELTLLDAAPPEVAFEG</sequence>
<name>A0ABD5ZL54_9EURY</name>
<keyword evidence="2" id="KW-1185">Reference proteome</keyword>
<evidence type="ECO:0008006" key="3">
    <source>
        <dbReference type="Google" id="ProtNLM"/>
    </source>
</evidence>